<organism evidence="2 3">
    <name type="scientific">Araneus ventricosus</name>
    <name type="common">Orbweaver spider</name>
    <name type="synonym">Epeira ventricosa</name>
    <dbReference type="NCBI Taxonomy" id="182803"/>
    <lineage>
        <taxon>Eukaryota</taxon>
        <taxon>Metazoa</taxon>
        <taxon>Ecdysozoa</taxon>
        <taxon>Arthropoda</taxon>
        <taxon>Chelicerata</taxon>
        <taxon>Arachnida</taxon>
        <taxon>Araneae</taxon>
        <taxon>Araneomorphae</taxon>
        <taxon>Entelegynae</taxon>
        <taxon>Araneoidea</taxon>
        <taxon>Araneidae</taxon>
        <taxon>Araneus</taxon>
    </lineage>
</organism>
<dbReference type="EMBL" id="BGPR01001202">
    <property type="protein sequence ID" value="GBM48057.1"/>
    <property type="molecule type" value="Genomic_DNA"/>
</dbReference>
<comment type="caution">
    <text evidence="2">The sequence shown here is derived from an EMBL/GenBank/DDBJ whole genome shotgun (WGS) entry which is preliminary data.</text>
</comment>
<proteinExistence type="predicted"/>
<dbReference type="Proteomes" id="UP000499080">
    <property type="component" value="Unassembled WGS sequence"/>
</dbReference>
<sequence length="101" mass="11498">MDSSRRPRRYLTAEEILELMNQADSDLSSLSDDDEDYQDNVELNDDDDDDDISILDLISSSNPGKNGEFILMHSQPLHLISARNRVLITAAQNQLSIFWNT</sequence>
<evidence type="ECO:0000313" key="3">
    <source>
        <dbReference type="Proteomes" id="UP000499080"/>
    </source>
</evidence>
<name>A0A4Y2G499_ARAVE</name>
<evidence type="ECO:0000256" key="1">
    <source>
        <dbReference type="SAM" id="MobiDB-lite"/>
    </source>
</evidence>
<keyword evidence="3" id="KW-1185">Reference proteome</keyword>
<feature type="region of interest" description="Disordered" evidence="1">
    <location>
        <begin position="23"/>
        <end position="45"/>
    </location>
</feature>
<evidence type="ECO:0000313" key="2">
    <source>
        <dbReference type="EMBL" id="GBM48057.1"/>
    </source>
</evidence>
<accession>A0A4Y2G499</accession>
<dbReference type="AlphaFoldDB" id="A0A4Y2G499"/>
<feature type="compositionally biased region" description="Acidic residues" evidence="1">
    <location>
        <begin position="31"/>
        <end position="45"/>
    </location>
</feature>
<reference evidence="2 3" key="1">
    <citation type="journal article" date="2019" name="Sci. Rep.">
        <title>Orb-weaving spider Araneus ventricosus genome elucidates the spidroin gene catalogue.</title>
        <authorList>
            <person name="Kono N."/>
            <person name="Nakamura H."/>
            <person name="Ohtoshi R."/>
            <person name="Moran D.A.P."/>
            <person name="Shinohara A."/>
            <person name="Yoshida Y."/>
            <person name="Fujiwara M."/>
            <person name="Mori M."/>
            <person name="Tomita M."/>
            <person name="Arakawa K."/>
        </authorList>
    </citation>
    <scope>NUCLEOTIDE SEQUENCE [LARGE SCALE GENOMIC DNA]</scope>
</reference>
<gene>
    <name evidence="2" type="ORF">AVEN_34383_1</name>
</gene>
<protein>
    <submittedName>
        <fullName evidence="2">Uncharacterized protein</fullName>
    </submittedName>
</protein>